<proteinExistence type="inferred from homology"/>
<protein>
    <submittedName>
        <fullName evidence="3">LXG domain-containing protein</fullName>
    </submittedName>
</protein>
<dbReference type="RefSeq" id="WP_323467620.1">
    <property type="nucleotide sequence ID" value="NZ_CP144224.1"/>
</dbReference>
<dbReference type="AlphaFoldDB" id="A0AAJ2U575"/>
<dbReference type="PROSITE" id="PS51756">
    <property type="entry name" value="LXG"/>
    <property type="match status" value="1"/>
</dbReference>
<gene>
    <name evidence="3" type="ORF">RYX45_18490</name>
</gene>
<feature type="domain" description="LXG" evidence="2">
    <location>
        <begin position="1"/>
        <end position="235"/>
    </location>
</feature>
<reference evidence="3" key="1">
    <citation type="submission" date="2023-10" db="EMBL/GenBank/DDBJ databases">
        <title>Screening of Alkalihalophilus pseudofirmusBZ-TG-HK211 and Its Alleviation of Salt Stress on Rapeseed Growth.</title>
        <authorList>
            <person name="Zhao B."/>
            <person name="Guo T."/>
        </authorList>
    </citation>
    <scope>NUCLEOTIDE SEQUENCE</scope>
    <source>
        <strain evidence="3">BZ-TG-HK211</strain>
    </source>
</reference>
<organism evidence="3 4">
    <name type="scientific">Alkalihalophilus pseudofirmus</name>
    <name type="common">Bacillus pseudofirmus</name>
    <dbReference type="NCBI Taxonomy" id="79885"/>
    <lineage>
        <taxon>Bacteria</taxon>
        <taxon>Bacillati</taxon>
        <taxon>Bacillota</taxon>
        <taxon>Bacilli</taxon>
        <taxon>Bacillales</taxon>
        <taxon>Bacillaceae</taxon>
        <taxon>Alkalihalophilus</taxon>
    </lineage>
</organism>
<comment type="similarity">
    <text evidence="1">In the N-terminal section; belongs to the LXG family.</text>
</comment>
<evidence type="ECO:0000259" key="2">
    <source>
        <dbReference type="PROSITE" id="PS51756"/>
    </source>
</evidence>
<dbReference type="Pfam" id="PF04740">
    <property type="entry name" value="LXG"/>
    <property type="match status" value="1"/>
</dbReference>
<evidence type="ECO:0000256" key="1">
    <source>
        <dbReference type="ARBA" id="ARBA00034117"/>
    </source>
</evidence>
<comment type="caution">
    <text evidence="3">The sequence shown here is derived from an EMBL/GenBank/DDBJ whole genome shotgun (WGS) entry which is preliminary data.</text>
</comment>
<dbReference type="Proteomes" id="UP001285636">
    <property type="component" value="Unassembled WGS sequence"/>
</dbReference>
<dbReference type="EMBL" id="JAWJAY010000008">
    <property type="protein sequence ID" value="MDV2887177.1"/>
    <property type="molecule type" value="Genomic_DNA"/>
</dbReference>
<sequence>MKKLDVKDLQESIDKVLSTLDSKQEEFKLIDERIQGLLAKEQSFKGEGGKAIRSFYSEAHLPLLQYLQGFNSEYKGTLEGIKGALNTFEPASNGFIDEGFIKEDIQDGLERAKRTTVDLTNQTNNVMRKVDGIVSLPRLNEEEVIHHVQQANREALETVENLYTFDQQQKENLDLLGEKLNVLTALIADLQTMFNNKSFDISQFPQGILVFNPNYRKIIENHQAQNSMKQQILAYYGFQAHQVADYQGLEGCISPHLAVPHMYLGQLNTATDKTDEGAGVGNLYTYYQVLKNIDFEETYGNTNVLAPGAGNYNLDIALDQSGFNLSAGASIVDTNSQNKSKGQDESEVFQRMFYANGEVQLPSLSGFNEAFSDGDLIGGKTEAAVSHSNLAHESSPVSFDMKLFYGDAHAGIENYSAGAGAGAGVAKAGLQVNPLNFFGYEVLSEVFNIDKSPYIGVNVGIGSAGASAKFGTESEIFAALGLGVGIKFGVDDVERSKEDE</sequence>
<accession>A0AAJ2U575</accession>
<evidence type="ECO:0000313" key="3">
    <source>
        <dbReference type="EMBL" id="MDV2887177.1"/>
    </source>
</evidence>
<name>A0AAJ2U575_ALKPS</name>
<dbReference type="InterPro" id="IPR006829">
    <property type="entry name" value="LXG_dom"/>
</dbReference>
<evidence type="ECO:0000313" key="4">
    <source>
        <dbReference type="Proteomes" id="UP001285636"/>
    </source>
</evidence>